<dbReference type="SUPFAM" id="SSF100920">
    <property type="entry name" value="Heat shock protein 70kD (HSP70), peptide-binding domain"/>
    <property type="match status" value="1"/>
</dbReference>
<dbReference type="AlphaFoldDB" id="A0A397TWQ1"/>
<evidence type="ECO:0000313" key="4">
    <source>
        <dbReference type="Proteomes" id="UP000266673"/>
    </source>
</evidence>
<evidence type="ECO:0000256" key="1">
    <source>
        <dbReference type="ARBA" id="ARBA00022741"/>
    </source>
</evidence>
<dbReference type="PRINTS" id="PR00301">
    <property type="entry name" value="HEATSHOCK70"/>
</dbReference>
<protein>
    <submittedName>
        <fullName evidence="3">Uncharacterized protein</fullName>
    </submittedName>
</protein>
<dbReference type="Pfam" id="PF00012">
    <property type="entry name" value="HSP70"/>
    <property type="match status" value="1"/>
</dbReference>
<dbReference type="GO" id="GO:0140662">
    <property type="term" value="F:ATP-dependent protein folding chaperone"/>
    <property type="evidence" value="ECO:0007669"/>
    <property type="project" value="InterPro"/>
</dbReference>
<keyword evidence="1" id="KW-0547">Nucleotide-binding</keyword>
<dbReference type="EMBL" id="QKWP01002687">
    <property type="protein sequence ID" value="RIB02470.1"/>
    <property type="molecule type" value="Genomic_DNA"/>
</dbReference>
<comment type="caution">
    <text evidence="3">The sequence shown here is derived from an EMBL/GenBank/DDBJ whole genome shotgun (WGS) entry which is preliminary data.</text>
</comment>
<dbReference type="OrthoDB" id="827711at2759"/>
<dbReference type="STRING" id="44941.A0A397TWQ1"/>
<keyword evidence="4" id="KW-1185">Reference proteome</keyword>
<sequence>MESQTYSFLSRESFDKISEKHDNQKKLIEAQWVLIAVMNVYLGRKMNPKERQWARRARLKELKGGNSMLLEAAIQASILSGESKEEMVLLDVTPLSLGIEILGGVFTNLLTATPQFRLENRSDPHLKSSIKKLNPKRTPVVKQKHSLAKKIIQNIRGEVNIEDYFDKVYYGHVDMDEVNTSNANSLFHSQTKTWTNLKKHEISTSNTMDDNETNIYKATIDTKVNVEDYFDKVYHSSIDMDAFNTNFKAITISEGDQFSDFEEAE</sequence>
<evidence type="ECO:0000256" key="2">
    <source>
        <dbReference type="ARBA" id="ARBA00022840"/>
    </source>
</evidence>
<dbReference type="GO" id="GO:0005524">
    <property type="term" value="F:ATP binding"/>
    <property type="evidence" value="ECO:0007669"/>
    <property type="project" value="UniProtKB-KW"/>
</dbReference>
<reference evidence="3 4" key="1">
    <citation type="submission" date="2018-06" db="EMBL/GenBank/DDBJ databases">
        <title>Comparative genomics reveals the genomic features of Rhizophagus irregularis, R. cerebriforme, R. diaphanum and Gigaspora rosea, and their symbiotic lifestyle signature.</title>
        <authorList>
            <person name="Morin E."/>
            <person name="San Clemente H."/>
            <person name="Chen E.C.H."/>
            <person name="De La Providencia I."/>
            <person name="Hainaut M."/>
            <person name="Kuo A."/>
            <person name="Kohler A."/>
            <person name="Murat C."/>
            <person name="Tang N."/>
            <person name="Roy S."/>
            <person name="Loubradou J."/>
            <person name="Henrissat B."/>
            <person name="Grigoriev I.V."/>
            <person name="Corradi N."/>
            <person name="Roux C."/>
            <person name="Martin F.M."/>
        </authorList>
    </citation>
    <scope>NUCLEOTIDE SEQUENCE [LARGE SCALE GENOMIC DNA]</scope>
    <source>
        <strain evidence="3 4">DAOM 194757</strain>
    </source>
</reference>
<keyword evidence="2" id="KW-0067">ATP-binding</keyword>
<dbReference type="InterPro" id="IPR029047">
    <property type="entry name" value="HSP70_peptide-bd_sf"/>
</dbReference>
<accession>A0A397TWQ1</accession>
<dbReference type="Proteomes" id="UP000266673">
    <property type="component" value="Unassembled WGS sequence"/>
</dbReference>
<name>A0A397TWQ1_9GLOM</name>
<proteinExistence type="predicted"/>
<organism evidence="3 4">
    <name type="scientific">Gigaspora rosea</name>
    <dbReference type="NCBI Taxonomy" id="44941"/>
    <lineage>
        <taxon>Eukaryota</taxon>
        <taxon>Fungi</taxon>
        <taxon>Fungi incertae sedis</taxon>
        <taxon>Mucoromycota</taxon>
        <taxon>Glomeromycotina</taxon>
        <taxon>Glomeromycetes</taxon>
        <taxon>Diversisporales</taxon>
        <taxon>Gigasporaceae</taxon>
        <taxon>Gigaspora</taxon>
    </lineage>
</organism>
<dbReference type="Gene3D" id="2.60.34.10">
    <property type="entry name" value="Substrate Binding Domain Of DNAk, Chain A, domain 1"/>
    <property type="match status" value="1"/>
</dbReference>
<dbReference type="InterPro" id="IPR013126">
    <property type="entry name" value="Hsp_70_fam"/>
</dbReference>
<gene>
    <name evidence="3" type="ORF">C2G38_2227766</name>
</gene>
<evidence type="ECO:0000313" key="3">
    <source>
        <dbReference type="EMBL" id="RIB02470.1"/>
    </source>
</evidence>